<dbReference type="SUPFAM" id="SSF53927">
    <property type="entry name" value="Cytidine deaminase-like"/>
    <property type="match status" value="1"/>
</dbReference>
<keyword evidence="1" id="KW-0479">Metal-binding</keyword>
<evidence type="ECO:0000259" key="3">
    <source>
        <dbReference type="PROSITE" id="PS51747"/>
    </source>
</evidence>
<dbReference type="STRING" id="536979.SAMN04488055_2729"/>
<dbReference type="AlphaFoldDB" id="A0A1N6GEJ6"/>
<evidence type="ECO:0000256" key="2">
    <source>
        <dbReference type="ARBA" id="ARBA00022833"/>
    </source>
</evidence>
<proteinExistence type="predicted"/>
<evidence type="ECO:0000313" key="5">
    <source>
        <dbReference type="Proteomes" id="UP000185003"/>
    </source>
</evidence>
<evidence type="ECO:0000256" key="1">
    <source>
        <dbReference type="ARBA" id="ARBA00022723"/>
    </source>
</evidence>
<dbReference type="PANTHER" id="PTHR11079:SF179">
    <property type="entry name" value="TRNA(ADENINE(34)) DEAMINASE, CHLOROPLASTIC"/>
    <property type="match status" value="1"/>
</dbReference>
<protein>
    <submittedName>
        <fullName evidence="4">tRNA(Arg) A34 adenosine deaminase TadA</fullName>
    </submittedName>
</protein>
<dbReference type="GO" id="GO:0052717">
    <property type="term" value="F:tRNA-specific adenosine-34 deaminase activity"/>
    <property type="evidence" value="ECO:0007669"/>
    <property type="project" value="UniProtKB-EC"/>
</dbReference>
<name>A0A1N6GEJ6_9BACT</name>
<dbReference type="PROSITE" id="PS00903">
    <property type="entry name" value="CYT_DCMP_DEAMINASES_1"/>
    <property type="match status" value="1"/>
</dbReference>
<keyword evidence="5" id="KW-1185">Reference proteome</keyword>
<dbReference type="InterPro" id="IPR016192">
    <property type="entry name" value="APOBEC/CMP_deaminase_Zn-bd"/>
</dbReference>
<reference evidence="4 5" key="1">
    <citation type="submission" date="2016-11" db="EMBL/GenBank/DDBJ databases">
        <authorList>
            <person name="Jaros S."/>
            <person name="Januszkiewicz K."/>
            <person name="Wedrychowicz H."/>
        </authorList>
    </citation>
    <scope>NUCLEOTIDE SEQUENCE [LARGE SCALE GENOMIC DNA]</scope>
    <source>
        <strain evidence="4 5">DSM 24787</strain>
    </source>
</reference>
<dbReference type="CDD" id="cd01285">
    <property type="entry name" value="nucleoside_deaminase"/>
    <property type="match status" value="1"/>
</dbReference>
<dbReference type="Gene3D" id="3.40.140.10">
    <property type="entry name" value="Cytidine Deaminase, domain 2"/>
    <property type="match status" value="1"/>
</dbReference>
<dbReference type="GO" id="GO:0002100">
    <property type="term" value="P:tRNA wobble adenosine to inosine editing"/>
    <property type="evidence" value="ECO:0007669"/>
    <property type="project" value="InterPro"/>
</dbReference>
<dbReference type="EMBL" id="FSRA01000001">
    <property type="protein sequence ID" value="SIO05907.1"/>
    <property type="molecule type" value="Genomic_DNA"/>
</dbReference>
<dbReference type="Proteomes" id="UP000185003">
    <property type="component" value="Unassembled WGS sequence"/>
</dbReference>
<dbReference type="RefSeq" id="WP_074239760.1">
    <property type="nucleotide sequence ID" value="NZ_FSRA01000001.1"/>
</dbReference>
<sequence>MNEHSIFMRRCMELAEIARQRGDSPVGSVLVLDGQIIAEGIEGGKTHRDITYHAEIEAIRQATEKLSSQDLSACTMYTTHEPCIMCSYVIRHTRISSVVMAITTGDIGGSSSAYPLLKDITIKKWGPPPELIELTS</sequence>
<organism evidence="4 5">
    <name type="scientific">Chitinophaga niabensis</name>
    <dbReference type="NCBI Taxonomy" id="536979"/>
    <lineage>
        <taxon>Bacteria</taxon>
        <taxon>Pseudomonadati</taxon>
        <taxon>Bacteroidota</taxon>
        <taxon>Chitinophagia</taxon>
        <taxon>Chitinophagales</taxon>
        <taxon>Chitinophagaceae</taxon>
        <taxon>Chitinophaga</taxon>
    </lineage>
</organism>
<dbReference type="Pfam" id="PF00383">
    <property type="entry name" value="dCMP_cyt_deam_1"/>
    <property type="match status" value="1"/>
</dbReference>
<evidence type="ECO:0000313" key="4">
    <source>
        <dbReference type="EMBL" id="SIO05907.1"/>
    </source>
</evidence>
<accession>A0A1N6GEJ6</accession>
<keyword evidence="2" id="KW-0862">Zinc</keyword>
<dbReference type="PROSITE" id="PS51747">
    <property type="entry name" value="CYT_DCMP_DEAMINASES_2"/>
    <property type="match status" value="1"/>
</dbReference>
<dbReference type="InterPro" id="IPR016193">
    <property type="entry name" value="Cytidine_deaminase-like"/>
</dbReference>
<dbReference type="GO" id="GO:0008270">
    <property type="term" value="F:zinc ion binding"/>
    <property type="evidence" value="ECO:0007669"/>
    <property type="project" value="InterPro"/>
</dbReference>
<dbReference type="OrthoDB" id="9802676at2"/>
<gene>
    <name evidence="4" type="ORF">SAMN04488055_2729</name>
</gene>
<dbReference type="InterPro" id="IPR002125">
    <property type="entry name" value="CMP_dCMP_dom"/>
</dbReference>
<feature type="domain" description="CMP/dCMP-type deaminase" evidence="3">
    <location>
        <begin position="2"/>
        <end position="113"/>
    </location>
</feature>
<dbReference type="PANTHER" id="PTHR11079">
    <property type="entry name" value="CYTOSINE DEAMINASE FAMILY MEMBER"/>
    <property type="match status" value="1"/>
</dbReference>